<dbReference type="GO" id="GO:0016787">
    <property type="term" value="F:hydrolase activity"/>
    <property type="evidence" value="ECO:0007669"/>
    <property type="project" value="UniProtKB-KW"/>
</dbReference>
<gene>
    <name evidence="2" type="ORF">A4R43_01845</name>
</gene>
<dbReference type="OrthoDB" id="3422781at2"/>
<dbReference type="RefSeq" id="WP_113690676.1">
    <property type="nucleotide sequence ID" value="NZ_CP015163.1"/>
</dbReference>
<dbReference type="EMBL" id="CP015163">
    <property type="protein sequence ID" value="AXB41421.1"/>
    <property type="molecule type" value="Genomic_DNA"/>
</dbReference>
<dbReference type="InterPro" id="IPR052907">
    <property type="entry name" value="Beta-lactamase/esterase"/>
</dbReference>
<evidence type="ECO:0000313" key="3">
    <source>
        <dbReference type="Proteomes" id="UP000250434"/>
    </source>
</evidence>
<keyword evidence="3" id="KW-1185">Reference proteome</keyword>
<dbReference type="KEGG" id="aab:A4R43_01845"/>
<dbReference type="PANTHER" id="PTHR43319">
    <property type="entry name" value="BETA-LACTAMASE-RELATED"/>
    <property type="match status" value="1"/>
</dbReference>
<protein>
    <submittedName>
        <fullName evidence="2">EstA family serine hydrolase</fullName>
    </submittedName>
</protein>
<dbReference type="InterPro" id="IPR012338">
    <property type="entry name" value="Beta-lactam/transpept-like"/>
</dbReference>
<proteinExistence type="predicted"/>
<feature type="domain" description="Beta-lactamase-related" evidence="1">
    <location>
        <begin position="22"/>
        <end position="375"/>
    </location>
</feature>
<dbReference type="AlphaFoldDB" id="A0A344L047"/>
<dbReference type="Pfam" id="PF00144">
    <property type="entry name" value="Beta-lactamase"/>
    <property type="match status" value="1"/>
</dbReference>
<dbReference type="Proteomes" id="UP000250434">
    <property type="component" value="Chromosome"/>
</dbReference>
<organism evidence="2 3">
    <name type="scientific">Amycolatopsis albispora</name>
    <dbReference type="NCBI Taxonomy" id="1804986"/>
    <lineage>
        <taxon>Bacteria</taxon>
        <taxon>Bacillati</taxon>
        <taxon>Actinomycetota</taxon>
        <taxon>Actinomycetes</taxon>
        <taxon>Pseudonocardiales</taxon>
        <taxon>Pseudonocardiaceae</taxon>
        <taxon>Amycolatopsis</taxon>
    </lineage>
</organism>
<reference evidence="2 3" key="1">
    <citation type="submission" date="2016-04" db="EMBL/GenBank/DDBJ databases">
        <title>Complete genome sequence and analysis of deep-sea sediment isolate, Amycolatopsis sp. WP1.</title>
        <authorList>
            <person name="Wang H."/>
            <person name="Chen S."/>
            <person name="Wu Q."/>
        </authorList>
    </citation>
    <scope>NUCLEOTIDE SEQUENCE [LARGE SCALE GENOMIC DNA]</scope>
    <source>
        <strain evidence="2 3">WP1</strain>
    </source>
</reference>
<dbReference type="Gene3D" id="3.40.710.10">
    <property type="entry name" value="DD-peptidase/beta-lactamase superfamily"/>
    <property type="match status" value="1"/>
</dbReference>
<evidence type="ECO:0000259" key="1">
    <source>
        <dbReference type="Pfam" id="PF00144"/>
    </source>
</evidence>
<sequence length="386" mass="40346">MNKIEVRGTVAEGFEAVGEAFAAVVAEDGAGAGAQLAAFVHGRQVADLWAGDEVSGETLTGVYSSTKGAATLAVALLVQDGTLALDEPVAAHWPEFAAAGKGGITLRDVLTHRSGVIGVDGGFTVDELADDRVIARRLAGQRPYWKPGSAYGYGGFVSFAIVGEVVRRVTGRSLQEIFEERIRAPYELDLHLGLPEALESRYREILPGQASPEELAAFWAAVPGPQSITGIGYGLNSTPPLDQVAFVNTRRVRALGQASAGGVGNARGLAGMYAAAVVGLDGRPPLLKPDTLGEFAMLHSTGGDLVTGASGQYALGFQAKGLRYPFLSANAFGHNGSAGSEAFADPVSGITFGYTRRRFSFNWSYPEHDRLAAAVHRAATASGKNL</sequence>
<dbReference type="InterPro" id="IPR001466">
    <property type="entry name" value="Beta-lactam-related"/>
</dbReference>
<name>A0A344L047_9PSEU</name>
<dbReference type="PANTHER" id="PTHR43319:SF3">
    <property type="entry name" value="BETA-LACTAMASE-RELATED DOMAIN-CONTAINING PROTEIN"/>
    <property type="match status" value="1"/>
</dbReference>
<evidence type="ECO:0000313" key="2">
    <source>
        <dbReference type="EMBL" id="AXB41421.1"/>
    </source>
</evidence>
<accession>A0A344L047</accession>
<keyword evidence="2" id="KW-0378">Hydrolase</keyword>
<dbReference type="SUPFAM" id="SSF56601">
    <property type="entry name" value="beta-lactamase/transpeptidase-like"/>
    <property type="match status" value="1"/>
</dbReference>